<accession>A0A5E4SGC3</accession>
<dbReference type="AlphaFoldDB" id="A0A5E4SGC3"/>
<name>A0A5E4SGC3_9BURK</name>
<dbReference type="InterPro" id="IPR020843">
    <property type="entry name" value="ER"/>
</dbReference>
<dbReference type="CDD" id="cd05288">
    <property type="entry name" value="PGDH"/>
    <property type="match status" value="1"/>
</dbReference>
<dbReference type="InterPro" id="IPR036291">
    <property type="entry name" value="NAD(P)-bd_dom_sf"/>
</dbReference>
<protein>
    <submittedName>
        <fullName evidence="3">2-alkenal reductase</fullName>
    </submittedName>
</protein>
<dbReference type="RefSeq" id="WP_150695641.1">
    <property type="nucleotide sequence ID" value="NZ_CABPRZ010000002.1"/>
</dbReference>
<keyword evidence="1" id="KW-0560">Oxidoreductase</keyword>
<reference evidence="3 4" key="1">
    <citation type="submission" date="2019-08" db="EMBL/GenBank/DDBJ databases">
        <authorList>
            <person name="Peeters C."/>
        </authorList>
    </citation>
    <scope>NUCLEOTIDE SEQUENCE [LARGE SCALE GENOMIC DNA]</scope>
    <source>
        <strain evidence="3 4">LMG 30175</strain>
    </source>
</reference>
<dbReference type="PANTHER" id="PTHR43205:SF7">
    <property type="entry name" value="PROSTAGLANDIN REDUCTASE 1"/>
    <property type="match status" value="1"/>
</dbReference>
<evidence type="ECO:0000259" key="2">
    <source>
        <dbReference type="SMART" id="SM00829"/>
    </source>
</evidence>
<dbReference type="InterPro" id="IPR011032">
    <property type="entry name" value="GroES-like_sf"/>
</dbReference>
<dbReference type="Pfam" id="PF16884">
    <property type="entry name" value="ADH_N_2"/>
    <property type="match status" value="1"/>
</dbReference>
<proteinExistence type="predicted"/>
<dbReference type="GO" id="GO:0016628">
    <property type="term" value="F:oxidoreductase activity, acting on the CH-CH group of donors, NAD or NADP as acceptor"/>
    <property type="evidence" value="ECO:0007669"/>
    <property type="project" value="InterPro"/>
</dbReference>
<dbReference type="EMBL" id="CABPRZ010000002">
    <property type="protein sequence ID" value="VVD73524.1"/>
    <property type="molecule type" value="Genomic_DNA"/>
</dbReference>
<dbReference type="InterPro" id="IPR013149">
    <property type="entry name" value="ADH-like_C"/>
</dbReference>
<dbReference type="Gene3D" id="3.90.180.10">
    <property type="entry name" value="Medium-chain alcohol dehydrogenases, catalytic domain"/>
    <property type="match status" value="1"/>
</dbReference>
<dbReference type="SUPFAM" id="SSF50129">
    <property type="entry name" value="GroES-like"/>
    <property type="match status" value="2"/>
</dbReference>
<dbReference type="Pfam" id="PF00107">
    <property type="entry name" value="ADH_zinc_N"/>
    <property type="match status" value="1"/>
</dbReference>
<gene>
    <name evidence="3" type="ORF">PTE30175_00695</name>
</gene>
<sequence>MTVNRQILLVSRPKGAATLDNFQLAAPEVPALGDGQVLVRNHYLSLDPYMRGRMNDTKSYAPPQPVDTVMIGATVGEIVESLNPDWPVGTKVAAMFGWQEYGISDGSDLRRIGDARLPLSVYLGAAGMPGVTAWYGLNKIIAPKAGETVVVSAASGAVGSVAGQLAKRAGCRVVGIAGGPEKCAYVVDTLGFDACVDYKAGRLDEDLKAALPNGADGYFENVGGAVLDAVLRRMNAHGRIALCGMIAGYEGAPVPLQAPGLLLTQRLLVQGFIVTEHLEVWPEALGALAQALASGELRYRETISQGIESAPAAFLGLLRGENFGKQVVRLI</sequence>
<dbReference type="OrthoDB" id="9805663at2"/>
<organism evidence="3 4">
    <name type="scientific">Pandoraea terrae</name>
    <dbReference type="NCBI Taxonomy" id="1537710"/>
    <lineage>
        <taxon>Bacteria</taxon>
        <taxon>Pseudomonadati</taxon>
        <taxon>Pseudomonadota</taxon>
        <taxon>Betaproteobacteria</taxon>
        <taxon>Burkholderiales</taxon>
        <taxon>Burkholderiaceae</taxon>
        <taxon>Pandoraea</taxon>
    </lineage>
</organism>
<evidence type="ECO:0000313" key="3">
    <source>
        <dbReference type="EMBL" id="VVD73524.1"/>
    </source>
</evidence>
<keyword evidence="4" id="KW-1185">Reference proteome</keyword>
<evidence type="ECO:0000256" key="1">
    <source>
        <dbReference type="ARBA" id="ARBA00023002"/>
    </source>
</evidence>
<dbReference type="SMART" id="SM00829">
    <property type="entry name" value="PKS_ER"/>
    <property type="match status" value="1"/>
</dbReference>
<dbReference type="Proteomes" id="UP000414233">
    <property type="component" value="Unassembled WGS sequence"/>
</dbReference>
<dbReference type="SUPFAM" id="SSF51735">
    <property type="entry name" value="NAD(P)-binding Rossmann-fold domains"/>
    <property type="match status" value="1"/>
</dbReference>
<evidence type="ECO:0000313" key="4">
    <source>
        <dbReference type="Proteomes" id="UP000414233"/>
    </source>
</evidence>
<dbReference type="InterPro" id="IPR045010">
    <property type="entry name" value="MDR_fam"/>
</dbReference>
<dbReference type="FunFam" id="3.40.50.720:FF:000121">
    <property type="entry name" value="Prostaglandin reductase 2"/>
    <property type="match status" value="1"/>
</dbReference>
<dbReference type="InterPro" id="IPR041694">
    <property type="entry name" value="ADH_N_2"/>
</dbReference>
<dbReference type="PANTHER" id="PTHR43205">
    <property type="entry name" value="PROSTAGLANDIN REDUCTASE"/>
    <property type="match status" value="1"/>
</dbReference>
<dbReference type="Gene3D" id="3.40.50.720">
    <property type="entry name" value="NAD(P)-binding Rossmann-like Domain"/>
    <property type="match status" value="1"/>
</dbReference>
<feature type="domain" description="Enoyl reductase (ER)" evidence="2">
    <location>
        <begin position="17"/>
        <end position="328"/>
    </location>
</feature>